<feature type="transmembrane region" description="Helical" evidence="8">
    <location>
        <begin position="79"/>
        <end position="97"/>
    </location>
</feature>
<feature type="transmembrane region" description="Helical" evidence="8">
    <location>
        <begin position="277"/>
        <end position="300"/>
    </location>
</feature>
<dbReference type="PANTHER" id="PTHR23517:SF2">
    <property type="entry name" value="MULTIDRUG RESISTANCE PROTEIN MDTH"/>
    <property type="match status" value="1"/>
</dbReference>
<keyword evidence="5 8" id="KW-1133">Transmembrane helix</keyword>
<evidence type="ECO:0000256" key="3">
    <source>
        <dbReference type="ARBA" id="ARBA00022475"/>
    </source>
</evidence>
<evidence type="ECO:0000313" key="11">
    <source>
        <dbReference type="Proteomes" id="UP001553843"/>
    </source>
</evidence>
<accession>A0ABV3LYB6</accession>
<feature type="transmembrane region" description="Helical" evidence="8">
    <location>
        <begin position="103"/>
        <end position="126"/>
    </location>
</feature>
<feature type="transmembrane region" description="Helical" evidence="8">
    <location>
        <begin position="349"/>
        <end position="369"/>
    </location>
</feature>
<evidence type="ECO:0000256" key="5">
    <source>
        <dbReference type="ARBA" id="ARBA00022989"/>
    </source>
</evidence>
<feature type="transmembrane region" description="Helical" evidence="8">
    <location>
        <begin position="306"/>
        <end position="328"/>
    </location>
</feature>
<organism evidence="10 11">
    <name type="scientific">Streptomyces huasconensis</name>
    <dbReference type="NCBI Taxonomy" id="1854574"/>
    <lineage>
        <taxon>Bacteria</taxon>
        <taxon>Bacillati</taxon>
        <taxon>Actinomycetota</taxon>
        <taxon>Actinomycetes</taxon>
        <taxon>Kitasatosporales</taxon>
        <taxon>Streptomycetaceae</taxon>
        <taxon>Streptomyces</taxon>
    </lineage>
</organism>
<feature type="domain" description="Major facilitator superfamily (MFS) profile" evidence="9">
    <location>
        <begin position="13"/>
        <end position="403"/>
    </location>
</feature>
<dbReference type="EMBL" id="JBEYRS010000008">
    <property type="protein sequence ID" value="MEW2364458.1"/>
    <property type="molecule type" value="Genomic_DNA"/>
</dbReference>
<evidence type="ECO:0000256" key="4">
    <source>
        <dbReference type="ARBA" id="ARBA00022692"/>
    </source>
</evidence>
<comment type="caution">
    <text evidence="10">The sequence shown here is derived from an EMBL/GenBank/DDBJ whole genome shotgun (WGS) entry which is preliminary data.</text>
</comment>
<evidence type="ECO:0000313" key="10">
    <source>
        <dbReference type="EMBL" id="MEW2364458.1"/>
    </source>
</evidence>
<feature type="transmembrane region" description="Helical" evidence="8">
    <location>
        <begin position="245"/>
        <end position="265"/>
    </location>
</feature>
<dbReference type="Pfam" id="PF07690">
    <property type="entry name" value="MFS_1"/>
    <property type="match status" value="1"/>
</dbReference>
<evidence type="ECO:0000256" key="2">
    <source>
        <dbReference type="ARBA" id="ARBA00022448"/>
    </source>
</evidence>
<feature type="transmembrane region" description="Helical" evidence="8">
    <location>
        <begin position="12"/>
        <end position="32"/>
    </location>
</feature>
<dbReference type="InterPro" id="IPR036259">
    <property type="entry name" value="MFS_trans_sf"/>
</dbReference>
<reference evidence="10 11" key="1">
    <citation type="submission" date="2024-06" db="EMBL/GenBank/DDBJ databases">
        <title>The Natural Products Discovery Center: Release of the First 8490 Sequenced Strains for Exploring Actinobacteria Biosynthetic Diversity.</title>
        <authorList>
            <person name="Kalkreuter E."/>
            <person name="Kautsar S.A."/>
            <person name="Yang D."/>
            <person name="Bader C.D."/>
            <person name="Teijaro C.N."/>
            <person name="Fluegel L."/>
            <person name="Davis C.M."/>
            <person name="Simpson J.R."/>
            <person name="Lauterbach L."/>
            <person name="Steele A.D."/>
            <person name="Gui C."/>
            <person name="Meng S."/>
            <person name="Li G."/>
            <person name="Viehrig K."/>
            <person name="Ye F."/>
            <person name="Su P."/>
            <person name="Kiefer A.F."/>
            <person name="Nichols A."/>
            <person name="Cepeda A.J."/>
            <person name="Yan W."/>
            <person name="Fan B."/>
            <person name="Jiang Y."/>
            <person name="Adhikari A."/>
            <person name="Zheng C.-J."/>
            <person name="Schuster L."/>
            <person name="Cowan T.M."/>
            <person name="Smanski M.J."/>
            <person name="Chevrette M.G."/>
            <person name="De Carvalho L.P.S."/>
            <person name="Shen B."/>
        </authorList>
    </citation>
    <scope>NUCLEOTIDE SEQUENCE [LARGE SCALE GENOMIC DNA]</scope>
    <source>
        <strain evidence="10 11">NPDC047833</strain>
    </source>
</reference>
<dbReference type="RefSeq" id="WP_359771843.1">
    <property type="nucleotide sequence ID" value="NZ_JBEYRR010000001.1"/>
</dbReference>
<protein>
    <submittedName>
        <fullName evidence="10">MFS transporter</fullName>
    </submittedName>
</protein>
<keyword evidence="3" id="KW-1003">Cell membrane</keyword>
<dbReference type="Proteomes" id="UP001553843">
    <property type="component" value="Unassembled WGS sequence"/>
</dbReference>
<evidence type="ECO:0000256" key="7">
    <source>
        <dbReference type="SAM" id="MobiDB-lite"/>
    </source>
</evidence>
<keyword evidence="4 8" id="KW-0812">Transmembrane</keyword>
<dbReference type="InterPro" id="IPR011701">
    <property type="entry name" value="MFS"/>
</dbReference>
<dbReference type="InterPro" id="IPR020846">
    <property type="entry name" value="MFS_dom"/>
</dbReference>
<dbReference type="InterPro" id="IPR050171">
    <property type="entry name" value="MFS_Transporters"/>
</dbReference>
<dbReference type="SUPFAM" id="SSF103473">
    <property type="entry name" value="MFS general substrate transporter"/>
    <property type="match status" value="1"/>
</dbReference>
<name>A0ABV3LYB6_9ACTN</name>
<keyword evidence="6 8" id="KW-0472">Membrane</keyword>
<feature type="transmembrane region" description="Helical" evidence="8">
    <location>
        <begin position="168"/>
        <end position="186"/>
    </location>
</feature>
<dbReference type="PROSITE" id="PS50850">
    <property type="entry name" value="MFS"/>
    <property type="match status" value="1"/>
</dbReference>
<keyword evidence="2" id="KW-0813">Transport</keyword>
<evidence type="ECO:0000256" key="1">
    <source>
        <dbReference type="ARBA" id="ARBA00004651"/>
    </source>
</evidence>
<gene>
    <name evidence="10" type="ORF">AB0887_21265</name>
</gene>
<keyword evidence="11" id="KW-1185">Reference proteome</keyword>
<feature type="transmembrane region" description="Helical" evidence="8">
    <location>
        <begin position="38"/>
        <end position="59"/>
    </location>
</feature>
<feature type="region of interest" description="Disordered" evidence="7">
    <location>
        <begin position="408"/>
        <end position="433"/>
    </location>
</feature>
<dbReference type="PANTHER" id="PTHR23517">
    <property type="entry name" value="RESISTANCE PROTEIN MDTM, PUTATIVE-RELATED-RELATED"/>
    <property type="match status" value="1"/>
</dbReference>
<dbReference type="Gene3D" id="1.20.1250.20">
    <property type="entry name" value="MFS general substrate transporter like domains"/>
    <property type="match status" value="1"/>
</dbReference>
<evidence type="ECO:0000259" key="9">
    <source>
        <dbReference type="PROSITE" id="PS50850"/>
    </source>
</evidence>
<evidence type="ECO:0000256" key="8">
    <source>
        <dbReference type="SAM" id="Phobius"/>
    </source>
</evidence>
<feature type="transmembrane region" description="Helical" evidence="8">
    <location>
        <begin position="138"/>
        <end position="162"/>
    </location>
</feature>
<feature type="transmembrane region" description="Helical" evidence="8">
    <location>
        <begin position="381"/>
        <end position="401"/>
    </location>
</feature>
<comment type="subcellular location">
    <subcellularLocation>
        <location evidence="1">Cell membrane</location>
        <topology evidence="1">Multi-pass membrane protein</topology>
    </subcellularLocation>
</comment>
<evidence type="ECO:0000256" key="6">
    <source>
        <dbReference type="ARBA" id="ARBA00023136"/>
    </source>
</evidence>
<sequence>MKTLRAYRSFPLVVRLLFINQFGVDIGFYLLIPFLVTYLGHDLGLSAALVGLILGVRNLSQQGLFVLGGSAADRLGPRGVIIVGCMLRTVGFALFAAGSTLPILLAASALSGLAGALFYPAVRTYVAQEAGPRRAEAFALLTVFATGGSLVGLALGGVLLLVDFRVCALVASGVFAVLCLAQLYALPARKAPRRDTTVRKDWREVLGNRPFLAFAVAMAGMSTLENQVYLLVPEGARQVTGRQEAAVVVLMMGALANLVWQLRVTRALARRGGGPAWIARGIVLTAFGFVPPLLVCGAGAPDGWGAMVRNACPVIAGALLLHVGIMIVHPLVMEMVPRFGPARLTGTHFGIFYVFSGLAAAGGNALVGWTLDVGRRTGLTVLPWLCCLVLGLLSATAVTWLHRTKGLPAAGSSAPARRRPARHGSSAPGRRASVGRLHRWPSCGRTRTVPFSPRHCGVVRRAVRCRGCCCGCCHKQARTGEA</sequence>
<proteinExistence type="predicted"/>